<evidence type="ECO:0000313" key="9">
    <source>
        <dbReference type="Proteomes" id="UP000215902"/>
    </source>
</evidence>
<dbReference type="OrthoDB" id="67317at2759"/>
<evidence type="ECO:0000256" key="2">
    <source>
        <dbReference type="ARBA" id="ARBA00008458"/>
    </source>
</evidence>
<dbReference type="Proteomes" id="UP000215902">
    <property type="component" value="Unassembled WGS sequence"/>
</dbReference>
<keyword evidence="9" id="KW-1185">Reference proteome</keyword>
<proteinExistence type="inferred from homology"/>
<dbReference type="STRING" id="282301.A0A267GKX8"/>
<keyword evidence="3 6" id="KW-0812">Transmembrane</keyword>
<keyword evidence="4 6" id="KW-1133">Transmembrane helix</keyword>
<dbReference type="GO" id="GO:0004521">
    <property type="term" value="F:RNA endonuclease activity"/>
    <property type="evidence" value="ECO:0007669"/>
    <property type="project" value="InterPro"/>
</dbReference>
<organism evidence="8 9">
    <name type="scientific">Macrostomum lignano</name>
    <dbReference type="NCBI Taxonomy" id="282301"/>
    <lineage>
        <taxon>Eukaryota</taxon>
        <taxon>Metazoa</taxon>
        <taxon>Spiralia</taxon>
        <taxon>Lophotrochozoa</taxon>
        <taxon>Platyhelminthes</taxon>
        <taxon>Rhabditophora</taxon>
        <taxon>Macrostomorpha</taxon>
        <taxon>Macrostomida</taxon>
        <taxon>Macrostomidae</taxon>
        <taxon>Macrostomum</taxon>
    </lineage>
</organism>
<comment type="caution">
    <text evidence="8">The sequence shown here is derived from an EMBL/GenBank/DDBJ whole genome shotgun (WGS) entry which is preliminary data.</text>
</comment>
<evidence type="ECO:0000313" key="8">
    <source>
        <dbReference type="EMBL" id="PAA86680.1"/>
    </source>
</evidence>
<dbReference type="InterPro" id="IPR026770">
    <property type="entry name" value="RNase_K"/>
</dbReference>
<evidence type="ECO:0000256" key="1">
    <source>
        <dbReference type="ARBA" id="ARBA00004141"/>
    </source>
</evidence>
<dbReference type="EMBL" id="NIVC01000268">
    <property type="protein sequence ID" value="PAA86680.1"/>
    <property type="molecule type" value="Genomic_DNA"/>
</dbReference>
<gene>
    <name evidence="8" type="ORF">BOX15_Mlig005191g1</name>
    <name evidence="7" type="ORF">BOX15_Mlig023321g1</name>
</gene>
<comment type="similarity">
    <text evidence="2">Belongs to the RNase K family.</text>
</comment>
<name>A0A267GKX8_9PLAT</name>
<evidence type="ECO:0000313" key="7">
    <source>
        <dbReference type="EMBL" id="PAA84788.1"/>
    </source>
</evidence>
<evidence type="ECO:0000256" key="6">
    <source>
        <dbReference type="SAM" id="Phobius"/>
    </source>
</evidence>
<protein>
    <submittedName>
        <fullName evidence="8">Uncharacterized protein</fullName>
    </submittedName>
</protein>
<dbReference type="GO" id="GO:0016020">
    <property type="term" value="C:membrane"/>
    <property type="evidence" value="ECO:0007669"/>
    <property type="project" value="UniProtKB-SubCell"/>
</dbReference>
<feature type="transmembrane region" description="Helical" evidence="6">
    <location>
        <begin position="65"/>
        <end position="85"/>
    </location>
</feature>
<dbReference type="AlphaFoldDB" id="A0A267GKX8"/>
<evidence type="ECO:0000256" key="4">
    <source>
        <dbReference type="ARBA" id="ARBA00022989"/>
    </source>
</evidence>
<accession>A0A267GKX8</accession>
<evidence type="ECO:0000256" key="3">
    <source>
        <dbReference type="ARBA" id="ARBA00022692"/>
    </source>
</evidence>
<evidence type="ECO:0000256" key="5">
    <source>
        <dbReference type="ARBA" id="ARBA00023136"/>
    </source>
</evidence>
<sequence length="99" mass="11018">MALLGPKLSVSLLVLSVWGIVMLLLLGIFARVNAVALAEDIYFDQAKWASSGYSYQYIDDRYKQLSNNCFIAAGIYVLLLVFSGIQYRLNMVNSYAAPN</sequence>
<dbReference type="PANTHER" id="PTHR31733">
    <property type="entry name" value="RIBONUCLEASE KAPPA"/>
    <property type="match status" value="1"/>
</dbReference>
<keyword evidence="5 6" id="KW-0472">Membrane</keyword>
<comment type="subcellular location">
    <subcellularLocation>
        <location evidence="1">Membrane</location>
        <topology evidence="1">Multi-pass membrane protein</topology>
    </subcellularLocation>
</comment>
<reference evidence="8 9" key="1">
    <citation type="submission" date="2017-06" db="EMBL/GenBank/DDBJ databases">
        <title>A platform for efficient transgenesis in Macrostomum lignano, a flatworm model organism for stem cell research.</title>
        <authorList>
            <person name="Berezikov E."/>
        </authorList>
    </citation>
    <scope>NUCLEOTIDE SEQUENCE [LARGE SCALE GENOMIC DNA]</scope>
    <source>
        <strain evidence="8">DV1</strain>
        <tissue evidence="8">Whole organism</tissue>
    </source>
</reference>
<dbReference type="EMBL" id="NIVC01000362">
    <property type="protein sequence ID" value="PAA84788.1"/>
    <property type="molecule type" value="Genomic_DNA"/>
</dbReference>